<dbReference type="Proteomes" id="UP000278416">
    <property type="component" value="Segment"/>
</dbReference>
<dbReference type="EMBL" id="MH744419">
    <property type="protein sequence ID" value="AYD81504.1"/>
    <property type="molecule type" value="Genomic_DNA"/>
</dbReference>
<proteinExistence type="predicted"/>
<dbReference type="KEGG" id="vg:55810956"/>
<keyword evidence="3" id="KW-1185">Reference proteome</keyword>
<evidence type="ECO:0000256" key="1">
    <source>
        <dbReference type="SAM" id="MobiDB-lite"/>
    </source>
</evidence>
<dbReference type="GeneID" id="55810956"/>
<dbReference type="InterPro" id="IPR012106">
    <property type="entry name" value="Phage_Mu_Gp1"/>
</dbReference>
<sequence>MKFATVEGVPLVKTGTWSASTGPKAVTKEDLAAIVEAHESNVLDKGVLKKGHLDPRHENPTWDGDPAYGQVDNLRLSEDGETLLGDYINVPEDLAESLPSAYPNRSAEIAWGVAIKDAAGKVTKQFKAALAGVALLGRTPPAVKGLGGPVSAFSAASVEYESIGVFSMVSEFSLPGGLTANALREALTTAINEEFKSPKGDGEYAEWPWMIDYDDTKAWFRSNGGVFQVGYTASEAGEITLNDDVTEVIEKRSFVPVPASDTAAVPQTQLSEKQATDVPGANGTTNEATREETSMSEFLIKLRDKLGLPDTATEEEILTAAASAVPEPAEDPAPATDKDGKPVVEVADETKASAGRHAAPADGGAPKTVAVSEVAFNELLESNRAQGAQIAALTQNNRTREVNGLVEGYMKAGKIHPTEKAYFAAALESNEAATRKLLDERHGIPVEPIGSQNVDNVSFSEGENFDAALDVFNLGGK</sequence>
<dbReference type="RefSeq" id="YP_009881683.1">
    <property type="nucleotide sequence ID" value="NC_049442.1"/>
</dbReference>
<feature type="region of interest" description="Disordered" evidence="1">
    <location>
        <begin position="322"/>
        <end position="341"/>
    </location>
</feature>
<gene>
    <name evidence="2" type="primary">10</name>
    <name evidence="2" type="ORF">KBurrousTX_10</name>
</gene>
<evidence type="ECO:0000313" key="2">
    <source>
        <dbReference type="EMBL" id="AYD81504.1"/>
    </source>
</evidence>
<name>A0A386KAZ7_9CAUD</name>
<evidence type="ECO:0000313" key="3">
    <source>
        <dbReference type="Proteomes" id="UP000278416"/>
    </source>
</evidence>
<reference evidence="2 3" key="1">
    <citation type="submission" date="2018-08" db="EMBL/GenBank/DDBJ databases">
        <authorList>
            <person name="Edupali M."/>
            <person name="Eltaeb M."/>
            <person name="Griswold I."/>
            <person name="Han P."/>
            <person name="Iszauk E."/>
            <person name="Joshi S."/>
            <person name="Kim Y."/>
            <person name="Krakopolsky K."/>
            <person name="Kubyshko V."/>
            <person name="Lee J."/>
            <person name="Lee N.Y."/>
            <person name="Lumaj G."/>
            <person name="Muskovitz J."/>
            <person name="Ning J."/>
            <person name="Noll E."/>
            <person name="Persaud B."/>
            <person name="Shankar N."/>
            <person name="Shim K."/>
            <person name="Srinivasan C."/>
            <person name="Yoon I."/>
            <person name="Zhang S."/>
            <person name="Ziausyte U."/>
            <person name="Jarvik J.W."/>
            <person name="Mcguier N."/>
            <person name="Lopez A.J."/>
            <person name="Garlena R.A."/>
            <person name="Russell D.A."/>
            <person name="Pope W.H."/>
            <person name="Jacobs-Sera D."/>
            <person name="Hatfull G.F."/>
        </authorList>
    </citation>
    <scope>NUCLEOTIDE SEQUENCE [LARGE SCALE GENOMIC DNA]</scope>
</reference>
<protein>
    <submittedName>
        <fullName evidence="2">Scaffolding protein</fullName>
    </submittedName>
</protein>
<feature type="compositionally biased region" description="Low complexity" evidence="1">
    <location>
        <begin position="322"/>
        <end position="335"/>
    </location>
</feature>
<dbReference type="Pfam" id="PF10123">
    <property type="entry name" value="Mu-like_Pro"/>
    <property type="match status" value="1"/>
</dbReference>
<organism evidence="2 3">
    <name type="scientific">Arthrobacter phage KBurrousTX</name>
    <dbReference type="NCBI Taxonomy" id="2315608"/>
    <lineage>
        <taxon>Viruses</taxon>
        <taxon>Duplodnaviria</taxon>
        <taxon>Heunggongvirae</taxon>
        <taxon>Uroviricota</taxon>
        <taxon>Caudoviricetes</taxon>
        <taxon>Klausavirus</taxon>
        <taxon>Klausavirus kburrousTX</taxon>
    </lineage>
</organism>
<feature type="region of interest" description="Disordered" evidence="1">
    <location>
        <begin position="260"/>
        <end position="294"/>
    </location>
</feature>
<accession>A0A386KAZ7</accession>